<dbReference type="Pfam" id="PF04226">
    <property type="entry name" value="Transgly_assoc"/>
    <property type="match status" value="1"/>
</dbReference>
<dbReference type="InterPro" id="IPR007341">
    <property type="entry name" value="Transgly_assoc"/>
</dbReference>
<accession>A0ABV6V7N8</accession>
<dbReference type="PANTHER" id="PTHR33884">
    <property type="entry name" value="UPF0410 PROTEIN YMGE"/>
    <property type="match status" value="1"/>
</dbReference>
<name>A0ABV6V7N8_9ACTN</name>
<reference evidence="1 2" key="1">
    <citation type="submission" date="2024-09" db="EMBL/GenBank/DDBJ databases">
        <authorList>
            <person name="Lee S.D."/>
        </authorList>
    </citation>
    <scope>NUCLEOTIDE SEQUENCE [LARGE SCALE GENOMIC DNA]</scope>
    <source>
        <strain evidence="1 2">N1-1</strain>
    </source>
</reference>
<evidence type="ECO:0000313" key="1">
    <source>
        <dbReference type="EMBL" id="MFC1409663.1"/>
    </source>
</evidence>
<proteinExistence type="predicted"/>
<comment type="caution">
    <text evidence="1">The sequence shown here is derived from an EMBL/GenBank/DDBJ whole genome shotgun (WGS) entry which is preliminary data.</text>
</comment>
<evidence type="ECO:0000313" key="2">
    <source>
        <dbReference type="Proteomes" id="UP001592582"/>
    </source>
</evidence>
<dbReference type="EMBL" id="JBHEZX010000004">
    <property type="protein sequence ID" value="MFC1409663.1"/>
    <property type="molecule type" value="Genomic_DNA"/>
</dbReference>
<sequence length="95" mass="9944">MFQIIWIVIVGAVLGVIAKMILPGKQDIPIWLTVLCGIVGALLGNWIASGLGVRHTGGIDWIRHLLQLIGALVVVAAGSAVWPRVRGGGNAASRT</sequence>
<gene>
    <name evidence="1" type="ORF">ACEZDG_10255</name>
</gene>
<dbReference type="PANTHER" id="PTHR33884:SF3">
    <property type="entry name" value="UPF0410 PROTEIN YMGE"/>
    <property type="match status" value="1"/>
</dbReference>
<dbReference type="Proteomes" id="UP001592582">
    <property type="component" value="Unassembled WGS sequence"/>
</dbReference>
<keyword evidence="2" id="KW-1185">Reference proteome</keyword>
<organism evidence="1 2">
    <name type="scientific">Streptacidiphilus alkalitolerans</name>
    <dbReference type="NCBI Taxonomy" id="3342712"/>
    <lineage>
        <taxon>Bacteria</taxon>
        <taxon>Bacillati</taxon>
        <taxon>Actinomycetota</taxon>
        <taxon>Actinomycetes</taxon>
        <taxon>Kitasatosporales</taxon>
        <taxon>Streptomycetaceae</taxon>
        <taxon>Streptacidiphilus</taxon>
    </lineage>
</organism>
<protein>
    <submittedName>
        <fullName evidence="1">GlsB/YeaQ/YmgE family stress response membrane protein</fullName>
    </submittedName>
</protein>